<dbReference type="OrthoDB" id="1118862at2"/>
<evidence type="ECO:0000313" key="2">
    <source>
        <dbReference type="EMBL" id="SHK44357.1"/>
    </source>
</evidence>
<dbReference type="Pfam" id="PF00583">
    <property type="entry name" value="Acetyltransf_1"/>
    <property type="match status" value="1"/>
</dbReference>
<dbReference type="SUPFAM" id="SSF55729">
    <property type="entry name" value="Acyl-CoA N-acyltransferases (Nat)"/>
    <property type="match status" value="1"/>
</dbReference>
<feature type="domain" description="N-acetyltransferase" evidence="1">
    <location>
        <begin position="2"/>
        <end position="158"/>
    </location>
</feature>
<dbReference type="InterPro" id="IPR016181">
    <property type="entry name" value="Acyl_CoA_acyltransferase"/>
</dbReference>
<dbReference type="Proteomes" id="UP000184364">
    <property type="component" value="Unassembled WGS sequence"/>
</dbReference>
<dbReference type="AlphaFoldDB" id="A0A1M6SIA0"/>
<dbReference type="Gene3D" id="3.40.630.30">
    <property type="match status" value="1"/>
</dbReference>
<dbReference type="EMBL" id="FRAV01000004">
    <property type="protein sequence ID" value="SHK44357.1"/>
    <property type="molecule type" value="Genomic_DNA"/>
</dbReference>
<name>A0A1M6SIA0_9FLAO</name>
<keyword evidence="2" id="KW-0808">Transferase</keyword>
<sequence length="359" mass="42267">MIHLKTFNKKQLGEFVSSGDFKKYDFLPITAHRAQSHINNPKANDDQTLLILAFDDDHLAGYIGCFPDHFIIDGKVFNYGWLSTLYVSSNFRGKRIAQSLLQKAFEEYHENLALTEFTKEAEGLYNKMGTFEYIQPKMGKRYYFRTDLATIIPSKKPKTKALQPIFRWGDFVLNSCISVRNAFIRKPSFKFEILDSIDHESANFISKFHSNRNAEELNWAIENPWVLESKSKEEKYLFSSFAESFNYFWIKIYDHKNTLETCALLFVRDGHLKISYLFSTSDSERFITFLSYFIVKNKINYLTSYQTEFNKKAESMNIFPSIHQRNMERRYMLHKQFIKNLPQDFDPLFQDGDGDCVMT</sequence>
<dbReference type="RefSeq" id="WP_073290911.1">
    <property type="nucleotide sequence ID" value="NZ_FRAV01000004.1"/>
</dbReference>
<reference evidence="3" key="1">
    <citation type="submission" date="2016-11" db="EMBL/GenBank/DDBJ databases">
        <authorList>
            <person name="Varghese N."/>
            <person name="Submissions S."/>
        </authorList>
    </citation>
    <scope>NUCLEOTIDE SEQUENCE [LARGE SCALE GENOMIC DNA]</scope>
    <source>
        <strain evidence="3">DSM 26899</strain>
    </source>
</reference>
<accession>A0A1M6SIA0</accession>
<protein>
    <submittedName>
        <fullName evidence="2">Acetyltransferase (GNAT) domain-containing protein</fullName>
    </submittedName>
</protein>
<proteinExistence type="predicted"/>
<evidence type="ECO:0000259" key="1">
    <source>
        <dbReference type="PROSITE" id="PS51186"/>
    </source>
</evidence>
<dbReference type="CDD" id="cd04301">
    <property type="entry name" value="NAT_SF"/>
    <property type="match status" value="1"/>
</dbReference>
<dbReference type="GO" id="GO:0016747">
    <property type="term" value="F:acyltransferase activity, transferring groups other than amino-acyl groups"/>
    <property type="evidence" value="ECO:0007669"/>
    <property type="project" value="InterPro"/>
</dbReference>
<dbReference type="STRING" id="1302687.SAMN05444267_100433"/>
<dbReference type="InterPro" id="IPR000182">
    <property type="entry name" value="GNAT_dom"/>
</dbReference>
<gene>
    <name evidence="2" type="ORF">SAMN05444267_100433</name>
</gene>
<dbReference type="PROSITE" id="PS51186">
    <property type="entry name" value="GNAT"/>
    <property type="match status" value="1"/>
</dbReference>
<keyword evidence="3" id="KW-1185">Reference proteome</keyword>
<organism evidence="2 3">
    <name type="scientific">Chryseobacterium polytrichastri</name>
    <dbReference type="NCBI Taxonomy" id="1302687"/>
    <lineage>
        <taxon>Bacteria</taxon>
        <taxon>Pseudomonadati</taxon>
        <taxon>Bacteroidota</taxon>
        <taxon>Flavobacteriia</taxon>
        <taxon>Flavobacteriales</taxon>
        <taxon>Weeksellaceae</taxon>
        <taxon>Chryseobacterium group</taxon>
        <taxon>Chryseobacterium</taxon>
    </lineage>
</organism>
<evidence type="ECO:0000313" key="3">
    <source>
        <dbReference type="Proteomes" id="UP000184364"/>
    </source>
</evidence>